<comment type="caution">
    <text evidence="1">The sequence shown here is derived from an EMBL/GenBank/DDBJ whole genome shotgun (WGS) entry which is preliminary data.</text>
</comment>
<keyword evidence="2" id="KW-1185">Reference proteome</keyword>
<reference evidence="1 2" key="2">
    <citation type="journal article" date="2019" name="G3 (Bethesda)">
        <title>Hybrid Assembly of the Genome of the Entomopathogenic Nematode Steinernema carpocapsae Identifies the X-Chromosome.</title>
        <authorList>
            <person name="Serra L."/>
            <person name="Macchietto M."/>
            <person name="Macias-Munoz A."/>
            <person name="McGill C.J."/>
            <person name="Rodriguez I.M."/>
            <person name="Rodriguez B."/>
            <person name="Murad R."/>
            <person name="Mortazavi A."/>
        </authorList>
    </citation>
    <scope>NUCLEOTIDE SEQUENCE [LARGE SCALE GENOMIC DNA]</scope>
    <source>
        <strain evidence="1 2">ALL</strain>
    </source>
</reference>
<sequence length="71" mass="8483">MMVLRSFYRQPKTWILWKCKRSLSSLFSRAVEQVIFSYAQFLKDLNIFSLSRRRLVAMLTITYKVFQGKVG</sequence>
<evidence type="ECO:0000313" key="1">
    <source>
        <dbReference type="EMBL" id="TKR68414.1"/>
    </source>
</evidence>
<dbReference type="Proteomes" id="UP000298663">
    <property type="component" value="Unassembled WGS sequence"/>
</dbReference>
<proteinExistence type="predicted"/>
<dbReference type="EMBL" id="AZBU02000008">
    <property type="protein sequence ID" value="TKR68414.1"/>
    <property type="molecule type" value="Genomic_DNA"/>
</dbReference>
<dbReference type="AlphaFoldDB" id="A0A4U5MGN9"/>
<reference evidence="1 2" key="1">
    <citation type="journal article" date="2015" name="Genome Biol.">
        <title>Comparative genomics of Steinernema reveals deeply conserved gene regulatory networks.</title>
        <authorList>
            <person name="Dillman A.R."/>
            <person name="Macchietto M."/>
            <person name="Porter C.F."/>
            <person name="Rogers A."/>
            <person name="Williams B."/>
            <person name="Antoshechkin I."/>
            <person name="Lee M.M."/>
            <person name="Goodwin Z."/>
            <person name="Lu X."/>
            <person name="Lewis E.E."/>
            <person name="Goodrich-Blair H."/>
            <person name="Stock S.P."/>
            <person name="Adams B.J."/>
            <person name="Sternberg P.W."/>
            <person name="Mortazavi A."/>
        </authorList>
    </citation>
    <scope>NUCLEOTIDE SEQUENCE [LARGE SCALE GENOMIC DNA]</scope>
    <source>
        <strain evidence="1 2">ALL</strain>
    </source>
</reference>
<evidence type="ECO:0000313" key="2">
    <source>
        <dbReference type="Proteomes" id="UP000298663"/>
    </source>
</evidence>
<organism evidence="1 2">
    <name type="scientific">Steinernema carpocapsae</name>
    <name type="common">Entomopathogenic nematode</name>
    <dbReference type="NCBI Taxonomy" id="34508"/>
    <lineage>
        <taxon>Eukaryota</taxon>
        <taxon>Metazoa</taxon>
        <taxon>Ecdysozoa</taxon>
        <taxon>Nematoda</taxon>
        <taxon>Chromadorea</taxon>
        <taxon>Rhabditida</taxon>
        <taxon>Tylenchina</taxon>
        <taxon>Panagrolaimomorpha</taxon>
        <taxon>Strongyloidoidea</taxon>
        <taxon>Steinernematidae</taxon>
        <taxon>Steinernema</taxon>
    </lineage>
</organism>
<name>A0A4U5MGN9_STECR</name>
<protein>
    <submittedName>
        <fullName evidence="1">Uncharacterized protein</fullName>
    </submittedName>
</protein>
<accession>A0A4U5MGN9</accession>
<gene>
    <name evidence="1" type="ORF">L596_024403</name>
</gene>